<reference evidence="2" key="1">
    <citation type="submission" date="2021-03" db="EMBL/GenBank/DDBJ databases">
        <title>Draft genome sequence of rust myrtle Austropuccinia psidii MF-1, a brazilian biotype.</title>
        <authorList>
            <person name="Quecine M.C."/>
            <person name="Pachon D.M.R."/>
            <person name="Bonatelli M.L."/>
            <person name="Correr F.H."/>
            <person name="Franceschini L.M."/>
            <person name="Leite T.F."/>
            <person name="Margarido G.R.A."/>
            <person name="Almeida C.A."/>
            <person name="Ferrarezi J.A."/>
            <person name="Labate C.A."/>
        </authorList>
    </citation>
    <scope>NUCLEOTIDE SEQUENCE</scope>
    <source>
        <strain evidence="2">MF-1</strain>
    </source>
</reference>
<organism evidence="2 3">
    <name type="scientific">Austropuccinia psidii MF-1</name>
    <dbReference type="NCBI Taxonomy" id="1389203"/>
    <lineage>
        <taxon>Eukaryota</taxon>
        <taxon>Fungi</taxon>
        <taxon>Dikarya</taxon>
        <taxon>Basidiomycota</taxon>
        <taxon>Pucciniomycotina</taxon>
        <taxon>Pucciniomycetes</taxon>
        <taxon>Pucciniales</taxon>
        <taxon>Sphaerophragmiaceae</taxon>
        <taxon>Austropuccinia</taxon>
    </lineage>
</organism>
<gene>
    <name evidence="2" type="ORF">O181_047968</name>
</gene>
<sequence>MRREDEGIEKTEEGNGNSSHQRIQEVPPIQFDSIYTCVPKPLPINFYDPEWYNSCTAGKKTISANTFNVDFLPDASISSKGNQHPDDKLDDRCFREKYWDQLIEPYNISHEIHPDEKDVESESNTSAELGRTSSEED</sequence>
<evidence type="ECO:0000313" key="3">
    <source>
        <dbReference type="Proteomes" id="UP000765509"/>
    </source>
</evidence>
<feature type="compositionally biased region" description="Basic and acidic residues" evidence="1">
    <location>
        <begin position="1"/>
        <end position="13"/>
    </location>
</feature>
<dbReference type="Proteomes" id="UP000765509">
    <property type="component" value="Unassembled WGS sequence"/>
</dbReference>
<feature type="region of interest" description="Disordered" evidence="1">
    <location>
        <begin position="109"/>
        <end position="137"/>
    </location>
</feature>
<name>A0A9Q3HK15_9BASI</name>
<evidence type="ECO:0000256" key="1">
    <source>
        <dbReference type="SAM" id="MobiDB-lite"/>
    </source>
</evidence>
<dbReference type="AlphaFoldDB" id="A0A9Q3HK15"/>
<protein>
    <submittedName>
        <fullName evidence="2">Uncharacterized protein</fullName>
    </submittedName>
</protein>
<comment type="caution">
    <text evidence="2">The sequence shown here is derived from an EMBL/GenBank/DDBJ whole genome shotgun (WGS) entry which is preliminary data.</text>
</comment>
<keyword evidence="3" id="KW-1185">Reference proteome</keyword>
<dbReference type="EMBL" id="AVOT02020219">
    <property type="protein sequence ID" value="MBW0508253.1"/>
    <property type="molecule type" value="Genomic_DNA"/>
</dbReference>
<evidence type="ECO:0000313" key="2">
    <source>
        <dbReference type="EMBL" id="MBW0508253.1"/>
    </source>
</evidence>
<proteinExistence type="predicted"/>
<accession>A0A9Q3HK15</accession>
<feature type="region of interest" description="Disordered" evidence="1">
    <location>
        <begin position="1"/>
        <end position="25"/>
    </location>
</feature>